<dbReference type="InterPro" id="IPR050352">
    <property type="entry name" value="ABCG_transporters"/>
</dbReference>
<accession>A0A422Q3F1</accession>
<gene>
    <name evidence="9" type="ORF">Tco025E_02459</name>
</gene>
<keyword evidence="4 7" id="KW-1133">Transmembrane helix</keyword>
<evidence type="ECO:0000256" key="5">
    <source>
        <dbReference type="ARBA" id="ARBA00023136"/>
    </source>
</evidence>
<dbReference type="GO" id="GO:0140359">
    <property type="term" value="F:ABC-type transporter activity"/>
    <property type="evidence" value="ECO:0007669"/>
    <property type="project" value="InterPro"/>
</dbReference>
<evidence type="ECO:0000256" key="7">
    <source>
        <dbReference type="SAM" id="Phobius"/>
    </source>
</evidence>
<evidence type="ECO:0000256" key="6">
    <source>
        <dbReference type="SAM" id="MobiDB-lite"/>
    </source>
</evidence>
<reference evidence="9 10" key="1">
    <citation type="journal article" date="2018" name="BMC Genomics">
        <title>Genomic comparison of Trypanosoma conorhini and Trypanosoma rangeli to Trypanosoma cruzi strains of high and low virulence.</title>
        <authorList>
            <person name="Bradwell K.R."/>
            <person name="Koparde V.N."/>
            <person name="Matveyev A.V."/>
            <person name="Serrano M.G."/>
            <person name="Alves J.M."/>
            <person name="Parikh H."/>
            <person name="Huang B."/>
            <person name="Lee V."/>
            <person name="Espinosa-Alvarez O."/>
            <person name="Ortiz P.A."/>
            <person name="Costa-Martins A.G."/>
            <person name="Teixeira M.M."/>
            <person name="Buck G.A."/>
        </authorList>
    </citation>
    <scope>NUCLEOTIDE SEQUENCE [LARGE SCALE GENOMIC DNA]</scope>
    <source>
        <strain evidence="9 10">025E</strain>
    </source>
</reference>
<dbReference type="PANTHER" id="PTHR48041">
    <property type="entry name" value="ABC TRANSPORTER G FAMILY MEMBER 28"/>
    <property type="match status" value="1"/>
</dbReference>
<dbReference type="Gene3D" id="3.40.50.300">
    <property type="entry name" value="P-loop containing nucleotide triphosphate hydrolases"/>
    <property type="match status" value="1"/>
</dbReference>
<dbReference type="GeneID" id="40316070"/>
<evidence type="ECO:0000259" key="8">
    <source>
        <dbReference type="PROSITE" id="PS50893"/>
    </source>
</evidence>
<feature type="transmembrane region" description="Helical" evidence="7">
    <location>
        <begin position="512"/>
        <end position="535"/>
    </location>
</feature>
<dbReference type="AlphaFoldDB" id="A0A422Q3F1"/>
<comment type="caution">
    <text evidence="9">The sequence shown here is derived from an EMBL/GenBank/DDBJ whole genome shotgun (WGS) entry which is preliminary data.</text>
</comment>
<name>A0A422Q3F1_9TRYP</name>
<feature type="transmembrane region" description="Helical" evidence="7">
    <location>
        <begin position="394"/>
        <end position="415"/>
    </location>
</feature>
<evidence type="ECO:0000256" key="3">
    <source>
        <dbReference type="ARBA" id="ARBA00022692"/>
    </source>
</evidence>
<keyword evidence="9" id="KW-0378">Hydrolase</keyword>
<organism evidence="9 10">
    <name type="scientific">Trypanosoma conorhini</name>
    <dbReference type="NCBI Taxonomy" id="83891"/>
    <lineage>
        <taxon>Eukaryota</taxon>
        <taxon>Discoba</taxon>
        <taxon>Euglenozoa</taxon>
        <taxon>Kinetoplastea</taxon>
        <taxon>Metakinetoplastina</taxon>
        <taxon>Trypanosomatida</taxon>
        <taxon>Trypanosomatidae</taxon>
        <taxon>Trypanosoma</taxon>
    </lineage>
</organism>
<keyword evidence="3 7" id="KW-0812">Transmembrane</keyword>
<dbReference type="Pfam" id="PF00005">
    <property type="entry name" value="ABC_tran"/>
    <property type="match status" value="1"/>
</dbReference>
<dbReference type="EC" id="3.6.1.3" evidence="9"/>
<dbReference type="InterPro" id="IPR003439">
    <property type="entry name" value="ABC_transporter-like_ATP-bd"/>
</dbReference>
<dbReference type="Pfam" id="PF01061">
    <property type="entry name" value="ABC2_membrane"/>
    <property type="match status" value="1"/>
</dbReference>
<protein>
    <submittedName>
        <fullName evidence="9">Putative ABC transporter</fullName>
        <ecNumber evidence="9">3.6.1.3</ecNumber>
    </submittedName>
</protein>
<evidence type="ECO:0000256" key="2">
    <source>
        <dbReference type="ARBA" id="ARBA00022448"/>
    </source>
</evidence>
<feature type="region of interest" description="Disordered" evidence="6">
    <location>
        <begin position="202"/>
        <end position="226"/>
    </location>
</feature>
<keyword evidence="5 7" id="KW-0472">Membrane</keyword>
<proteinExistence type="predicted"/>
<feature type="transmembrane region" description="Helical" evidence="7">
    <location>
        <begin position="621"/>
        <end position="645"/>
    </location>
</feature>
<dbReference type="InterPro" id="IPR013525">
    <property type="entry name" value="ABC2_TM"/>
</dbReference>
<dbReference type="PROSITE" id="PS50893">
    <property type="entry name" value="ABC_TRANSPORTER_2"/>
    <property type="match status" value="1"/>
</dbReference>
<feature type="domain" description="ABC transporter" evidence="8">
    <location>
        <begin position="23"/>
        <end position="316"/>
    </location>
</feature>
<dbReference type="SUPFAM" id="SSF52540">
    <property type="entry name" value="P-loop containing nucleoside triphosphate hydrolases"/>
    <property type="match status" value="1"/>
</dbReference>
<dbReference type="GO" id="GO:0005524">
    <property type="term" value="F:ATP binding"/>
    <property type="evidence" value="ECO:0007669"/>
    <property type="project" value="InterPro"/>
</dbReference>
<evidence type="ECO:0000256" key="1">
    <source>
        <dbReference type="ARBA" id="ARBA00004141"/>
    </source>
</evidence>
<evidence type="ECO:0000313" key="9">
    <source>
        <dbReference type="EMBL" id="RNF24489.1"/>
    </source>
</evidence>
<dbReference type="GO" id="GO:0016020">
    <property type="term" value="C:membrane"/>
    <property type="evidence" value="ECO:0007669"/>
    <property type="project" value="UniProtKB-SubCell"/>
</dbReference>
<evidence type="ECO:0000256" key="4">
    <source>
        <dbReference type="ARBA" id="ARBA00022989"/>
    </source>
</evidence>
<dbReference type="RefSeq" id="XP_029230480.1">
    <property type="nucleotide sequence ID" value="XM_029369385.1"/>
</dbReference>
<dbReference type="PANTHER" id="PTHR48041:SF91">
    <property type="entry name" value="ABC TRANSPORTER G FAMILY MEMBER 28"/>
    <property type="match status" value="1"/>
</dbReference>
<sequence>MTAPLDSDSNASAPAYAASSLTLGFDNVTVRRDKQVVINNASGIIHGGRVTAIVSCSGTPGDSFLLGALAGRGECAGGAIMMNGLPMDAPAYLHHAALIDEEFTALEELTVRESIEYAASMRVAASAFTVQEIIETLMLEGAADAVVRTCSLYVRRRVSLGRELLLNPRVLCFDQLLEGLRTHEAQEFMRLLRRIAVPASAASSPNHSLPLTSPLPRLSPPRNPAVASAEALQAPPAAAAAAPAMEESASSSRHSVAVELQRGRERIVLVAMSQPRWAILKFVDDVILLEREKCVFCGPLTELFAAIRVDPASAVVENAISSLYRLASGSESSLSDTFAHSGNAERVQRSVMLFFHSCASGREMLAGRPYSSPGAHVRLFCMFKYDLLQVRHNLYLGGPIFLLLVVLVVVLAAVYNSQEGQSGMQNRIGIIFFLVSSTFLYSILALDSQRREYSRFLRHRAHGYYGVCTYLTYAVLYCVLERIFFLSVLTFAGFCVSNVGEKWNYYRLIMELVLIIGVMSICSHFVVFFFCTVIWTRRVAIFVLFAVYTLNLLLAGIILNLTTLPKAFQFISNVSLIRLAYESSILSQFLGRDFGCGQTNETMCYTGPEYAAFLGFKESRMWVNVGILAGISALLIMGCLCAMLWHRPPRDRC</sequence>
<keyword evidence="10" id="KW-1185">Reference proteome</keyword>
<keyword evidence="2" id="KW-0813">Transport</keyword>
<dbReference type="GO" id="GO:0016887">
    <property type="term" value="F:ATP hydrolysis activity"/>
    <property type="evidence" value="ECO:0007669"/>
    <property type="project" value="InterPro"/>
</dbReference>
<dbReference type="Proteomes" id="UP000284403">
    <property type="component" value="Unassembled WGS sequence"/>
</dbReference>
<comment type="subcellular location">
    <subcellularLocation>
        <location evidence="1">Membrane</location>
        <topology evidence="1">Multi-pass membrane protein</topology>
    </subcellularLocation>
</comment>
<dbReference type="EMBL" id="MKKU01000099">
    <property type="protein sequence ID" value="RNF24489.1"/>
    <property type="molecule type" value="Genomic_DNA"/>
</dbReference>
<dbReference type="OrthoDB" id="66620at2759"/>
<dbReference type="InterPro" id="IPR027417">
    <property type="entry name" value="P-loop_NTPase"/>
</dbReference>
<feature type="transmembrane region" description="Helical" evidence="7">
    <location>
        <begin position="542"/>
        <end position="562"/>
    </location>
</feature>
<feature type="transmembrane region" description="Helical" evidence="7">
    <location>
        <begin position="467"/>
        <end position="492"/>
    </location>
</feature>
<feature type="transmembrane region" description="Helical" evidence="7">
    <location>
        <begin position="427"/>
        <end position="446"/>
    </location>
</feature>
<evidence type="ECO:0000313" key="10">
    <source>
        <dbReference type="Proteomes" id="UP000284403"/>
    </source>
</evidence>